<evidence type="ECO:0000256" key="11">
    <source>
        <dbReference type="ARBA" id="ARBA00023277"/>
    </source>
</evidence>
<comment type="pathway">
    <text evidence="3">Protein modification; peptidyl-diphthamide biosynthesis.</text>
</comment>
<keyword evidence="8" id="KW-0378">Hydrolase</keyword>
<evidence type="ECO:0000256" key="1">
    <source>
        <dbReference type="ARBA" id="ARBA00001954"/>
    </source>
</evidence>
<accession>A0A3M7MI73</accession>
<dbReference type="InterPro" id="IPR022775">
    <property type="entry name" value="AP_mu_sigma_su"/>
</dbReference>
<protein>
    <recommendedName>
        <fullName evidence="15">Diphthamide biosynthesis protein 3</fullName>
    </recommendedName>
</protein>
<evidence type="ECO:0000256" key="4">
    <source>
        <dbReference type="ARBA" id="ARBA00022487"/>
    </source>
</evidence>
<dbReference type="GO" id="GO:0046872">
    <property type="term" value="F:metal ion binding"/>
    <property type="evidence" value="ECO:0007669"/>
    <property type="project" value="UniProtKB-KW"/>
</dbReference>
<dbReference type="InterPro" id="IPR010126">
    <property type="entry name" value="Esterase_phb"/>
</dbReference>
<dbReference type="Pfam" id="PF05207">
    <property type="entry name" value="Zn_ribbon_CSL"/>
    <property type="match status" value="1"/>
</dbReference>
<dbReference type="GO" id="GO:0000272">
    <property type="term" value="P:polysaccharide catabolic process"/>
    <property type="evidence" value="ECO:0007669"/>
    <property type="project" value="UniProtKB-KW"/>
</dbReference>
<dbReference type="Gene3D" id="3.10.660.10">
    <property type="entry name" value="DPH Zinc finger"/>
    <property type="match status" value="1"/>
</dbReference>
<evidence type="ECO:0000313" key="18">
    <source>
        <dbReference type="EMBL" id="RMZ74221.1"/>
    </source>
</evidence>
<evidence type="ECO:0000256" key="5">
    <source>
        <dbReference type="ARBA" id="ARBA00022525"/>
    </source>
</evidence>
<dbReference type="Gene3D" id="3.40.50.1820">
    <property type="entry name" value="alpha/beta hydrolase"/>
    <property type="match status" value="1"/>
</dbReference>
<comment type="similarity">
    <text evidence="13">Belongs to the DPH3 family.</text>
</comment>
<dbReference type="FunFam" id="3.10.660.10:FF:000001">
    <property type="entry name" value="Diphthamide biosynthesis 3"/>
    <property type="match status" value="1"/>
</dbReference>
<dbReference type="InterPro" id="IPR036671">
    <property type="entry name" value="DPH_MB_sf"/>
</dbReference>
<dbReference type="PANTHER" id="PTHR43037">
    <property type="entry name" value="UNNAMED PRODUCT-RELATED"/>
    <property type="match status" value="1"/>
</dbReference>
<evidence type="ECO:0000256" key="16">
    <source>
        <dbReference type="ARBA" id="ARBA00048125"/>
    </source>
</evidence>
<dbReference type="PANTHER" id="PTHR43037:SF3">
    <property type="entry name" value="FERULOYL ESTERASE B"/>
    <property type="match status" value="1"/>
</dbReference>
<comment type="cofactor">
    <cofactor evidence="1">
        <name>Fe(2+)</name>
        <dbReference type="ChEBI" id="CHEBI:29033"/>
    </cofactor>
</comment>
<dbReference type="OrthoDB" id="2425929at2759"/>
<evidence type="ECO:0000259" key="17">
    <source>
        <dbReference type="PROSITE" id="PS51074"/>
    </source>
</evidence>
<sequence length="748" mass="81213">MVVNLYDEIEIEDCFYDETLQIYHHPCPCGDRFEISISDMRDGEDIARCPSCSLMIRIIFDPSDLPPENDDAPQALFPDDVGEGASIPHVYPVPNTAAFFEVHALLCDDPIKALRSGYRGAEPDLLVRGLLVQDERILLVCDFKDAGLVHASRRDRLADSRTSTGHDVIGRRLSVESSAHGATDGSAGETGSWPHFLLRPWLRGMETGNCEFVGGGWWMLRGSWCCLCSWLRAMAMGAPSMDRNTFSLPPRIFRLHSSVNQYPIHTTMINAVLVFNNAGQPRLTKFYTQLETSVQQRLISEIFTLVANRPNSACNFLPLPPLLASSSKSSTPSTPHNDTPSLVTYRHYATLYFIVISTSTESPLALLDFIQVFVQALDGLFENVCELDLIFNFETLHATLGEMIVGGVVSSRLSRHRAEVAKRPVNEGKNLGSGGGGGVMGGLTFAGLGRGDGIWTGRFLSVASAATLGKRAVTPGSLSQVTNFDAPTKAGFYIYVPKKLAASPGVIVAIHYCTGTAQAYYTGSPYHTLSEQYGFIVIYPSSPHSGTCWDVSSKQTLSHNGGGDSNTIANMVKWTLTNYKADASKVFVTGSSSGAMMTNVMAATYPDVFKAAIVYSGVGAGCFMSSSGAIDAWNSTCAQGKSIATPQAWAKVVTNMYPGYTGSRPKMQVYHGSADTTLRPENYQETMKEWAGVFGYDYNKPQSTQANTPQSGYTKTVYGPNVQGIYAQGVGHTVPIRGADDMKFFGFA</sequence>
<dbReference type="InterPro" id="IPR029058">
    <property type="entry name" value="AB_hydrolase_fold"/>
</dbReference>
<dbReference type="SUPFAM" id="SSF144217">
    <property type="entry name" value="CSL zinc finger"/>
    <property type="match status" value="1"/>
</dbReference>
<organism evidence="18 19">
    <name type="scientific">Pyrenophora seminiperda CCB06</name>
    <dbReference type="NCBI Taxonomy" id="1302712"/>
    <lineage>
        <taxon>Eukaryota</taxon>
        <taxon>Fungi</taxon>
        <taxon>Dikarya</taxon>
        <taxon>Ascomycota</taxon>
        <taxon>Pezizomycotina</taxon>
        <taxon>Dothideomycetes</taxon>
        <taxon>Pleosporomycetidae</taxon>
        <taxon>Pleosporales</taxon>
        <taxon>Pleosporineae</taxon>
        <taxon>Pleosporaceae</taxon>
        <taxon>Pyrenophora</taxon>
    </lineage>
</organism>
<evidence type="ECO:0000256" key="14">
    <source>
        <dbReference type="ARBA" id="ARBA00036267"/>
    </source>
</evidence>
<keyword evidence="19" id="KW-1185">Reference proteome</keyword>
<keyword evidence="6" id="KW-0479">Metal-binding</keyword>
<evidence type="ECO:0000256" key="12">
    <source>
        <dbReference type="ARBA" id="ARBA00023326"/>
    </source>
</evidence>
<reference evidence="18 19" key="1">
    <citation type="journal article" date="2014" name="PLoS ONE">
        <title>De novo Genome Assembly of the Fungal Plant Pathogen Pyrenophora semeniperda.</title>
        <authorList>
            <person name="Soliai M.M."/>
            <person name="Meyer S.E."/>
            <person name="Udall J.A."/>
            <person name="Elzinga D.E."/>
            <person name="Hermansen R.A."/>
            <person name="Bodily P.M."/>
            <person name="Hart A.A."/>
            <person name="Coleman C.E."/>
        </authorList>
    </citation>
    <scope>NUCLEOTIDE SEQUENCE [LARGE SCALE GENOMIC DNA]</scope>
    <source>
        <strain evidence="18 19">CCB06</strain>
        <tissue evidence="18">Mycelium</tissue>
    </source>
</reference>
<evidence type="ECO:0000256" key="13">
    <source>
        <dbReference type="ARBA" id="ARBA00024032"/>
    </source>
</evidence>
<dbReference type="InterPro" id="IPR050955">
    <property type="entry name" value="Plant_Biomass_Hydrol_Est"/>
</dbReference>
<dbReference type="SUPFAM" id="SSF53474">
    <property type="entry name" value="alpha/beta-Hydrolases"/>
    <property type="match status" value="2"/>
</dbReference>
<evidence type="ECO:0000256" key="15">
    <source>
        <dbReference type="ARBA" id="ARBA00041070"/>
    </source>
</evidence>
<gene>
    <name evidence="18" type="ORF">GMOD_00003227</name>
</gene>
<dbReference type="InterPro" id="IPR011012">
    <property type="entry name" value="Longin-like_dom_sf"/>
</dbReference>
<dbReference type="GO" id="GO:0052689">
    <property type="term" value="F:carboxylic ester hydrolase activity"/>
    <property type="evidence" value="ECO:0007669"/>
    <property type="project" value="UniProtKB-KW"/>
</dbReference>
<dbReference type="Pfam" id="PF01217">
    <property type="entry name" value="Clat_adaptor_s"/>
    <property type="match status" value="1"/>
</dbReference>
<evidence type="ECO:0000313" key="19">
    <source>
        <dbReference type="Proteomes" id="UP000265663"/>
    </source>
</evidence>
<keyword evidence="10" id="KW-0325">Glycoprotein</keyword>
<keyword evidence="7" id="KW-0732">Signal</keyword>
<dbReference type="AlphaFoldDB" id="A0A3M7MI73"/>
<evidence type="ECO:0000256" key="9">
    <source>
        <dbReference type="ARBA" id="ARBA00023004"/>
    </source>
</evidence>
<keyword evidence="9" id="KW-0408">Iron</keyword>
<dbReference type="NCBIfam" id="TIGR01840">
    <property type="entry name" value="esterase_phb"/>
    <property type="match status" value="1"/>
</dbReference>
<dbReference type="EMBL" id="KE747844">
    <property type="protein sequence ID" value="RMZ74221.1"/>
    <property type="molecule type" value="Genomic_DNA"/>
</dbReference>
<evidence type="ECO:0000256" key="10">
    <source>
        <dbReference type="ARBA" id="ARBA00023180"/>
    </source>
</evidence>
<comment type="catalytic activity">
    <reaction evidence="16">
        <text>2 [3Fe-4S](0)-[protein] + 2 Fe(2+)-[Dph3] + NADH = 2 [4Fe-4S](1+)-[protein] + 2 [Dph3] + NAD(+) + H(+)</text>
        <dbReference type="Rhea" id="RHEA:71239"/>
        <dbReference type="Rhea" id="RHEA-COMP:17997"/>
        <dbReference type="Rhea" id="RHEA-COMP:17998"/>
        <dbReference type="Rhea" id="RHEA-COMP:18001"/>
        <dbReference type="Rhea" id="RHEA-COMP:18002"/>
        <dbReference type="ChEBI" id="CHEBI:15378"/>
        <dbReference type="ChEBI" id="CHEBI:29033"/>
        <dbReference type="ChEBI" id="CHEBI:33723"/>
        <dbReference type="ChEBI" id="CHEBI:47402"/>
        <dbReference type="ChEBI" id="CHEBI:57540"/>
        <dbReference type="ChEBI" id="CHEBI:57945"/>
        <dbReference type="ChEBI" id="CHEBI:83228"/>
    </reaction>
</comment>
<keyword evidence="5" id="KW-0964">Secreted</keyword>
<dbReference type="GO" id="GO:0005576">
    <property type="term" value="C:extracellular region"/>
    <property type="evidence" value="ECO:0007669"/>
    <property type="project" value="UniProtKB-SubCell"/>
</dbReference>
<evidence type="ECO:0000256" key="8">
    <source>
        <dbReference type="ARBA" id="ARBA00022801"/>
    </source>
</evidence>
<evidence type="ECO:0000256" key="7">
    <source>
        <dbReference type="ARBA" id="ARBA00022729"/>
    </source>
</evidence>
<feature type="domain" description="DPH-type MB" evidence="17">
    <location>
        <begin position="5"/>
        <end position="61"/>
    </location>
</feature>
<dbReference type="Gene3D" id="3.30.450.60">
    <property type="match status" value="1"/>
</dbReference>
<keyword evidence="4" id="KW-0719">Serine esterase</keyword>
<dbReference type="Pfam" id="PF10503">
    <property type="entry name" value="Esterase_PHB"/>
    <property type="match status" value="1"/>
</dbReference>
<dbReference type="Proteomes" id="UP000265663">
    <property type="component" value="Unassembled WGS sequence"/>
</dbReference>
<evidence type="ECO:0000256" key="3">
    <source>
        <dbReference type="ARBA" id="ARBA00005156"/>
    </source>
</evidence>
<evidence type="ECO:0000256" key="6">
    <source>
        <dbReference type="ARBA" id="ARBA00022723"/>
    </source>
</evidence>
<dbReference type="PROSITE" id="PS51074">
    <property type="entry name" value="DPH_MB"/>
    <property type="match status" value="1"/>
</dbReference>
<comment type="subcellular location">
    <subcellularLocation>
        <location evidence="2">Secreted</location>
    </subcellularLocation>
</comment>
<proteinExistence type="inferred from homology"/>
<comment type="catalytic activity">
    <reaction evidence="14">
        <text>[3Fe-4S](1+)-[protein] + Fe(2+)-[Dph3] = [3Fe-4S](0)-[protein] + Fe(3+)-[Dph3]</text>
        <dbReference type="Rhea" id="RHEA:71235"/>
        <dbReference type="Rhea" id="RHEA-COMP:17996"/>
        <dbReference type="Rhea" id="RHEA-COMP:17997"/>
        <dbReference type="Rhea" id="RHEA-COMP:18002"/>
        <dbReference type="Rhea" id="RHEA-COMP:18003"/>
        <dbReference type="ChEBI" id="CHEBI:29033"/>
        <dbReference type="ChEBI" id="CHEBI:29034"/>
        <dbReference type="ChEBI" id="CHEBI:33751"/>
        <dbReference type="ChEBI" id="CHEBI:47402"/>
        <dbReference type="ChEBI" id="CHEBI:83228"/>
    </reaction>
</comment>
<evidence type="ECO:0000256" key="2">
    <source>
        <dbReference type="ARBA" id="ARBA00004613"/>
    </source>
</evidence>
<dbReference type="InterPro" id="IPR007872">
    <property type="entry name" value="DPH_MB_dom"/>
</dbReference>
<keyword evidence="12" id="KW-0624">Polysaccharide degradation</keyword>
<keyword evidence="11" id="KW-0119">Carbohydrate metabolism</keyword>
<name>A0A3M7MI73_9PLEO</name>
<dbReference type="SUPFAM" id="SSF64356">
    <property type="entry name" value="SNARE-like"/>
    <property type="match status" value="1"/>
</dbReference>